<organism evidence="2 3">
    <name type="scientific">Actinoallomurus acaciae</name>
    <dbReference type="NCBI Taxonomy" id="502577"/>
    <lineage>
        <taxon>Bacteria</taxon>
        <taxon>Bacillati</taxon>
        <taxon>Actinomycetota</taxon>
        <taxon>Actinomycetes</taxon>
        <taxon>Streptosporangiales</taxon>
        <taxon>Thermomonosporaceae</taxon>
        <taxon>Actinoallomurus</taxon>
    </lineage>
</organism>
<sequence>MIRNRMLPHGCLVLSVALGGVPAPPPTGRAPARRVWVLRSPEQSAGTPFVGVIGDSTGSQLAFALAPELGRRDIAVAIATVGGCQPTDLMFTYQSPVYFQSHRRCGEDAREAQRELVARYAPKVVVWSDVMEWSDIKDGDRTVPAGREEWRRLVFAAWDRLLARLTGASVVLVLPTWWAGWPPGYPAAFPVDRQRELFRSWAARHTGRVSVVDPAPLICPDGAPCPQAVGGVRLRTDSVHYTPEGARRVVAEVLRGSAALRDLRGPAFTRPGRTR</sequence>
<evidence type="ECO:0000259" key="1">
    <source>
        <dbReference type="Pfam" id="PF19040"/>
    </source>
</evidence>
<dbReference type="InterPro" id="IPR043968">
    <property type="entry name" value="SGNH"/>
</dbReference>
<evidence type="ECO:0000313" key="2">
    <source>
        <dbReference type="EMBL" id="MFB9835102.1"/>
    </source>
</evidence>
<keyword evidence="2" id="KW-0378">Hydrolase</keyword>
<reference evidence="2 3" key="1">
    <citation type="submission" date="2024-09" db="EMBL/GenBank/DDBJ databases">
        <authorList>
            <person name="Sun Q."/>
            <person name="Mori K."/>
        </authorList>
    </citation>
    <scope>NUCLEOTIDE SEQUENCE [LARGE SCALE GENOMIC DNA]</scope>
    <source>
        <strain evidence="2 3">TBRC 0563</strain>
    </source>
</reference>
<accession>A0ABV5YL21</accession>
<proteinExistence type="predicted"/>
<dbReference type="GO" id="GO:0016787">
    <property type="term" value="F:hydrolase activity"/>
    <property type="evidence" value="ECO:0007669"/>
    <property type="project" value="UniProtKB-KW"/>
</dbReference>
<name>A0ABV5YL21_9ACTN</name>
<gene>
    <name evidence="2" type="ORF">ACFFNX_23245</name>
</gene>
<dbReference type="Pfam" id="PF19040">
    <property type="entry name" value="SGNH"/>
    <property type="match status" value="1"/>
</dbReference>
<evidence type="ECO:0000313" key="3">
    <source>
        <dbReference type="Proteomes" id="UP001589627"/>
    </source>
</evidence>
<dbReference type="SUPFAM" id="SSF52266">
    <property type="entry name" value="SGNH hydrolase"/>
    <property type="match status" value="1"/>
</dbReference>
<dbReference type="RefSeq" id="WP_378205952.1">
    <property type="nucleotide sequence ID" value="NZ_JBHLZP010000178.1"/>
</dbReference>
<protein>
    <submittedName>
        <fullName evidence="2">SGNH hydrolase domain-containing protein</fullName>
    </submittedName>
</protein>
<feature type="domain" description="SGNH" evidence="1">
    <location>
        <begin position="46"/>
        <end position="253"/>
    </location>
</feature>
<comment type="caution">
    <text evidence="2">The sequence shown here is derived from an EMBL/GenBank/DDBJ whole genome shotgun (WGS) entry which is preliminary data.</text>
</comment>
<keyword evidence="3" id="KW-1185">Reference proteome</keyword>
<dbReference type="Proteomes" id="UP001589627">
    <property type="component" value="Unassembled WGS sequence"/>
</dbReference>
<dbReference type="EMBL" id="JBHLZP010000178">
    <property type="protein sequence ID" value="MFB9835102.1"/>
    <property type="molecule type" value="Genomic_DNA"/>
</dbReference>